<dbReference type="CDD" id="cd00321">
    <property type="entry name" value="SO_family_Moco"/>
    <property type="match status" value="1"/>
</dbReference>
<keyword evidence="2" id="KW-1133">Transmembrane helix</keyword>
<feature type="transmembrane region" description="Helical" evidence="2">
    <location>
        <begin position="20"/>
        <end position="42"/>
    </location>
</feature>
<dbReference type="Pfam" id="PF00174">
    <property type="entry name" value="Oxidored_molyb"/>
    <property type="match status" value="1"/>
</dbReference>
<feature type="transmembrane region" description="Helical" evidence="2">
    <location>
        <begin position="114"/>
        <end position="136"/>
    </location>
</feature>
<evidence type="ECO:0000256" key="2">
    <source>
        <dbReference type="SAM" id="Phobius"/>
    </source>
</evidence>
<dbReference type="Gene3D" id="3.90.420.10">
    <property type="entry name" value="Oxidoreductase, molybdopterin-binding domain"/>
    <property type="match status" value="1"/>
</dbReference>
<organism evidence="4 5">
    <name type="scientific">Halorubrum glutamatedens</name>
    <dbReference type="NCBI Taxonomy" id="2707018"/>
    <lineage>
        <taxon>Archaea</taxon>
        <taxon>Methanobacteriati</taxon>
        <taxon>Methanobacteriota</taxon>
        <taxon>Stenosarchaea group</taxon>
        <taxon>Halobacteria</taxon>
        <taxon>Halobacteriales</taxon>
        <taxon>Haloferacaceae</taxon>
        <taxon>Halorubrum</taxon>
    </lineage>
</organism>
<dbReference type="PANTHER" id="PTHR43032">
    <property type="entry name" value="PROTEIN-METHIONINE-SULFOXIDE REDUCTASE"/>
    <property type="match status" value="1"/>
</dbReference>
<evidence type="ECO:0000313" key="5">
    <source>
        <dbReference type="Proteomes" id="UP001596145"/>
    </source>
</evidence>
<dbReference type="InterPro" id="IPR036374">
    <property type="entry name" value="OxRdtase_Mopterin-bd_sf"/>
</dbReference>
<keyword evidence="5" id="KW-1185">Reference proteome</keyword>
<feature type="transmembrane region" description="Helical" evidence="2">
    <location>
        <begin position="156"/>
        <end position="173"/>
    </location>
</feature>
<feature type="region of interest" description="Disordered" evidence="1">
    <location>
        <begin position="183"/>
        <end position="204"/>
    </location>
</feature>
<reference evidence="4 5" key="1">
    <citation type="journal article" date="2019" name="Int. J. Syst. Evol. Microbiol.">
        <title>The Global Catalogue of Microorganisms (GCM) 10K type strain sequencing project: providing services to taxonomists for standard genome sequencing and annotation.</title>
        <authorList>
            <consortium name="The Broad Institute Genomics Platform"/>
            <consortium name="The Broad Institute Genome Sequencing Center for Infectious Disease"/>
            <person name="Wu L."/>
            <person name="Ma J."/>
        </authorList>
    </citation>
    <scope>NUCLEOTIDE SEQUENCE [LARGE SCALE GENOMIC DNA]</scope>
    <source>
        <strain evidence="4 5">CGMCC 1.16026</strain>
    </source>
</reference>
<gene>
    <name evidence="4" type="ORF">ACFPJA_13005</name>
</gene>
<dbReference type="PRINTS" id="PR00407">
    <property type="entry name" value="EUMOPTERIN"/>
</dbReference>
<keyword evidence="2" id="KW-0472">Membrane</keyword>
<evidence type="ECO:0000259" key="3">
    <source>
        <dbReference type="Pfam" id="PF00174"/>
    </source>
</evidence>
<dbReference type="InterPro" id="IPR000572">
    <property type="entry name" value="OxRdtase_Mopterin-bd_dom"/>
</dbReference>
<dbReference type="RefSeq" id="WP_122106322.1">
    <property type="nucleotide sequence ID" value="NZ_JBHSKV010000018.1"/>
</dbReference>
<proteinExistence type="predicted"/>
<dbReference type="EMBL" id="JBHSKV010000018">
    <property type="protein sequence ID" value="MFC5135632.1"/>
    <property type="molecule type" value="Genomic_DNA"/>
</dbReference>
<feature type="domain" description="Oxidoreductase molybdopterin-binding" evidence="3">
    <location>
        <begin position="216"/>
        <end position="359"/>
    </location>
</feature>
<dbReference type="Proteomes" id="UP001596145">
    <property type="component" value="Unassembled WGS sequence"/>
</dbReference>
<name>A0ABD5QU47_9EURY</name>
<dbReference type="InterPro" id="IPR008335">
    <property type="entry name" value="Mopterin_OxRdtase_euk"/>
</dbReference>
<dbReference type="SUPFAM" id="SSF56524">
    <property type="entry name" value="Oxidoreductase molybdopterin-binding domain"/>
    <property type="match status" value="1"/>
</dbReference>
<protein>
    <submittedName>
        <fullName evidence="4">Molybdopterin-dependent oxidoreductase</fullName>
    </submittedName>
</protein>
<keyword evidence="2" id="KW-0812">Transmembrane</keyword>
<feature type="transmembrane region" description="Helical" evidence="2">
    <location>
        <begin position="88"/>
        <end position="108"/>
    </location>
</feature>
<feature type="transmembrane region" description="Helical" evidence="2">
    <location>
        <begin position="48"/>
        <end position="67"/>
    </location>
</feature>
<evidence type="ECO:0000256" key="1">
    <source>
        <dbReference type="SAM" id="MobiDB-lite"/>
    </source>
</evidence>
<sequence>MGSRDDIAAVLDRLEPPPRVVDWSLLVVVLAETATGLVSFTVGTPDGWPLFWLHRSLGLAIVVLLGWKLARVRHRLFDRSLWRRSTALSVLTLVAAVGTVSTGILWVVGVDVRVSYWTLLSIHVGFGLLLVPLVAFHAATRFRPPRRVDFEGRRTAVQYGALLIAGAIVYRLQQGTNALLSTPGTDRRFTGSQPREGEGNDAFPVTSWVADDPDPIDRAIYRLGVTGLVGEPREFAADELAGDEVSALLDCTSGWYTVQEWSGTRVGDLIEAAGGLESGGAPDAPEPAYVRFVSVTGYRWSLPLEEAEDALIATHVGGDRLTHGHGGPVRLVAPGRRGFQWVKWVTRVEVRAERDPAQWVVTLVSGFD</sequence>
<dbReference type="AlphaFoldDB" id="A0ABD5QU47"/>
<comment type="caution">
    <text evidence="4">The sequence shown here is derived from an EMBL/GenBank/DDBJ whole genome shotgun (WGS) entry which is preliminary data.</text>
</comment>
<accession>A0ABD5QU47</accession>
<evidence type="ECO:0000313" key="4">
    <source>
        <dbReference type="EMBL" id="MFC5135632.1"/>
    </source>
</evidence>